<dbReference type="OrthoDB" id="5327538at2759"/>
<evidence type="ECO:0000256" key="1">
    <source>
        <dbReference type="SAM" id="MobiDB-lite"/>
    </source>
</evidence>
<dbReference type="Proteomes" id="UP000800235">
    <property type="component" value="Unassembled WGS sequence"/>
</dbReference>
<evidence type="ECO:0000313" key="2">
    <source>
        <dbReference type="EMBL" id="KAF2424946.1"/>
    </source>
</evidence>
<feature type="region of interest" description="Disordered" evidence="1">
    <location>
        <begin position="428"/>
        <end position="451"/>
    </location>
</feature>
<feature type="non-terminal residue" evidence="2">
    <location>
        <position position="1"/>
    </location>
</feature>
<name>A0A9P4NKS1_9PEZI</name>
<dbReference type="AlphaFoldDB" id="A0A9P4NKS1"/>
<protein>
    <submittedName>
        <fullName evidence="2">Uncharacterized protein</fullName>
    </submittedName>
</protein>
<dbReference type="EMBL" id="MU007072">
    <property type="protein sequence ID" value="KAF2424946.1"/>
    <property type="molecule type" value="Genomic_DNA"/>
</dbReference>
<organism evidence="2 3">
    <name type="scientific">Tothia fuscella</name>
    <dbReference type="NCBI Taxonomy" id="1048955"/>
    <lineage>
        <taxon>Eukaryota</taxon>
        <taxon>Fungi</taxon>
        <taxon>Dikarya</taxon>
        <taxon>Ascomycota</taxon>
        <taxon>Pezizomycotina</taxon>
        <taxon>Dothideomycetes</taxon>
        <taxon>Pleosporomycetidae</taxon>
        <taxon>Venturiales</taxon>
        <taxon>Cylindrosympodiaceae</taxon>
        <taxon>Tothia</taxon>
    </lineage>
</organism>
<sequence length="466" mass="53482">SSSQSFIRFWLSEECRNTFLSHLDQKTLTDFRLVCHDFGARAAPFAFKDIATTFKSSTFTKPGRVVALSRIGHHVRSLTFRMPHTTETFLPPLLDPLSGEQRNFTYVPQVERPSSSGSKDPKYGSQEITELLIQQYPPLFHAATNIPAFIRAFSFLPNLAHLTVSCPGQEDVFQKYRRSTVDYALISLRIALERAPLFCFDSLSLDSVHPAALFYLQPVLGIGSSPNSNKRWSQIRSLAIEMPSFSFEDAHRTEQLRIMHSYLRTFSENLTKLSFRWVGSYKGPSPLSLDREPVLYPPSWPRTPDKDQVHSRSPKPLKFRQLEYMDLENAVMDSSQIASFISRHKRTLLEFSFEEVTLRSGDWDDALEPLRKLISRRNQAKLRKRGHLPNSDFESMDVPCVFGPIDVVPELRVAETLAPRGIQHAHRSGMSRWLDKRRSNKKQPKKDWGGTEHLKKVMRIGAFTWV</sequence>
<keyword evidence="3" id="KW-1185">Reference proteome</keyword>
<accession>A0A9P4NKS1</accession>
<reference evidence="2" key="1">
    <citation type="journal article" date="2020" name="Stud. Mycol.">
        <title>101 Dothideomycetes genomes: a test case for predicting lifestyles and emergence of pathogens.</title>
        <authorList>
            <person name="Haridas S."/>
            <person name="Albert R."/>
            <person name="Binder M."/>
            <person name="Bloem J."/>
            <person name="Labutti K."/>
            <person name="Salamov A."/>
            <person name="Andreopoulos B."/>
            <person name="Baker S."/>
            <person name="Barry K."/>
            <person name="Bills G."/>
            <person name="Bluhm B."/>
            <person name="Cannon C."/>
            <person name="Castanera R."/>
            <person name="Culley D."/>
            <person name="Daum C."/>
            <person name="Ezra D."/>
            <person name="Gonzalez J."/>
            <person name="Henrissat B."/>
            <person name="Kuo A."/>
            <person name="Liang C."/>
            <person name="Lipzen A."/>
            <person name="Lutzoni F."/>
            <person name="Magnuson J."/>
            <person name="Mondo S."/>
            <person name="Nolan M."/>
            <person name="Ohm R."/>
            <person name="Pangilinan J."/>
            <person name="Park H.-J."/>
            <person name="Ramirez L."/>
            <person name="Alfaro M."/>
            <person name="Sun H."/>
            <person name="Tritt A."/>
            <person name="Yoshinaga Y."/>
            <person name="Zwiers L.-H."/>
            <person name="Turgeon B."/>
            <person name="Goodwin S."/>
            <person name="Spatafora J."/>
            <person name="Crous P."/>
            <person name="Grigoriev I."/>
        </authorList>
    </citation>
    <scope>NUCLEOTIDE SEQUENCE</scope>
    <source>
        <strain evidence="2">CBS 130266</strain>
    </source>
</reference>
<evidence type="ECO:0000313" key="3">
    <source>
        <dbReference type="Proteomes" id="UP000800235"/>
    </source>
</evidence>
<gene>
    <name evidence="2" type="ORF">EJ08DRAFT_594728</name>
</gene>
<comment type="caution">
    <text evidence="2">The sequence shown here is derived from an EMBL/GenBank/DDBJ whole genome shotgun (WGS) entry which is preliminary data.</text>
</comment>
<proteinExistence type="predicted"/>